<dbReference type="Proteomes" id="UP001054252">
    <property type="component" value="Unassembled WGS sequence"/>
</dbReference>
<organism evidence="1 2">
    <name type="scientific">Rubroshorea leprosula</name>
    <dbReference type="NCBI Taxonomy" id="152421"/>
    <lineage>
        <taxon>Eukaryota</taxon>
        <taxon>Viridiplantae</taxon>
        <taxon>Streptophyta</taxon>
        <taxon>Embryophyta</taxon>
        <taxon>Tracheophyta</taxon>
        <taxon>Spermatophyta</taxon>
        <taxon>Magnoliopsida</taxon>
        <taxon>eudicotyledons</taxon>
        <taxon>Gunneridae</taxon>
        <taxon>Pentapetalae</taxon>
        <taxon>rosids</taxon>
        <taxon>malvids</taxon>
        <taxon>Malvales</taxon>
        <taxon>Dipterocarpaceae</taxon>
        <taxon>Rubroshorea</taxon>
    </lineage>
</organism>
<dbReference type="PANTHER" id="PTHR33098:SF3">
    <property type="entry name" value="COTTON FIBER PROTEIN"/>
    <property type="match status" value="1"/>
</dbReference>
<sequence length="195" mass="22584">MSPSKLSKKLKPARKAWKTFTTKFRSKLQNLHIPESIKSASHRLFELCSFYLFAPFKKRFLARSSSPFHRRNYQHLHQYYHHQNQSNKNFKAVYIDKLYSESISVHAGQGASSSRGKAVADGGGKKVLPGRREEVEAEKGFYNIEDAWRNVVASSPHLRGVDERAEEFIHKVKEEMKLEKEKSLLEFQEMLARSA</sequence>
<protein>
    <submittedName>
        <fullName evidence="1">Uncharacterized protein</fullName>
    </submittedName>
</protein>
<dbReference type="Pfam" id="PF05553">
    <property type="entry name" value="DUF761"/>
    <property type="match status" value="1"/>
</dbReference>
<name>A0AAV5HIL1_9ROSI</name>
<accession>A0AAV5HIL1</accession>
<dbReference type="AlphaFoldDB" id="A0AAV5HIL1"/>
<proteinExistence type="predicted"/>
<dbReference type="EMBL" id="BPVZ01000001">
    <property type="protein sequence ID" value="GKU85744.1"/>
    <property type="molecule type" value="Genomic_DNA"/>
</dbReference>
<dbReference type="InterPro" id="IPR008480">
    <property type="entry name" value="DUF761_pln"/>
</dbReference>
<keyword evidence="2" id="KW-1185">Reference proteome</keyword>
<evidence type="ECO:0000313" key="1">
    <source>
        <dbReference type="EMBL" id="GKU85744.1"/>
    </source>
</evidence>
<gene>
    <name evidence="1" type="ORF">SLEP1_g369</name>
</gene>
<reference evidence="1 2" key="1">
    <citation type="journal article" date="2021" name="Commun. Biol.">
        <title>The genome of Shorea leprosula (Dipterocarpaceae) highlights the ecological relevance of drought in aseasonal tropical rainforests.</title>
        <authorList>
            <person name="Ng K.K.S."/>
            <person name="Kobayashi M.J."/>
            <person name="Fawcett J.A."/>
            <person name="Hatakeyama M."/>
            <person name="Paape T."/>
            <person name="Ng C.H."/>
            <person name="Ang C.C."/>
            <person name="Tnah L.H."/>
            <person name="Lee C.T."/>
            <person name="Nishiyama T."/>
            <person name="Sese J."/>
            <person name="O'Brien M.J."/>
            <person name="Copetti D."/>
            <person name="Mohd Noor M.I."/>
            <person name="Ong R.C."/>
            <person name="Putra M."/>
            <person name="Sireger I.Z."/>
            <person name="Indrioko S."/>
            <person name="Kosugi Y."/>
            <person name="Izuno A."/>
            <person name="Isagi Y."/>
            <person name="Lee S.L."/>
            <person name="Shimizu K.K."/>
        </authorList>
    </citation>
    <scope>NUCLEOTIDE SEQUENCE [LARGE SCALE GENOMIC DNA]</scope>
    <source>
        <strain evidence="1">214</strain>
    </source>
</reference>
<comment type="caution">
    <text evidence="1">The sequence shown here is derived from an EMBL/GenBank/DDBJ whole genome shotgun (WGS) entry which is preliminary data.</text>
</comment>
<dbReference type="PANTHER" id="PTHR33098">
    <property type="entry name" value="COTTON FIBER (DUF761)"/>
    <property type="match status" value="1"/>
</dbReference>
<evidence type="ECO:0000313" key="2">
    <source>
        <dbReference type="Proteomes" id="UP001054252"/>
    </source>
</evidence>